<keyword evidence="3" id="KW-0540">Nuclease</keyword>
<dbReference type="InterPro" id="IPR029052">
    <property type="entry name" value="Metallo-depent_PP-like"/>
</dbReference>
<dbReference type="PANTHER" id="PTHR30337">
    <property type="entry name" value="COMPONENT OF ATP-DEPENDENT DSDNA EXONUCLEASE"/>
    <property type="match status" value="1"/>
</dbReference>
<dbReference type="InterPro" id="IPR004843">
    <property type="entry name" value="Calcineurin-like_PHP"/>
</dbReference>
<reference evidence="3 4" key="1">
    <citation type="submission" date="2019-08" db="EMBL/GenBank/DDBJ databases">
        <title>In-depth cultivation of the pig gut microbiome towards novel bacterial diversity and tailored functional studies.</title>
        <authorList>
            <person name="Wylensek D."/>
            <person name="Hitch T.C.A."/>
            <person name="Clavel T."/>
        </authorList>
    </citation>
    <scope>NUCLEOTIDE SEQUENCE [LARGE SCALE GENOMIC DNA]</scope>
    <source>
        <strain evidence="3 4">WCA-MUC-591-APC-3H</strain>
    </source>
</reference>
<accession>A0A6L5Y6E1</accession>
<dbReference type="InterPro" id="IPR041796">
    <property type="entry name" value="Mre11_N"/>
</dbReference>
<dbReference type="AlphaFoldDB" id="A0A6L5Y6E1"/>
<keyword evidence="3" id="KW-0269">Exonuclease</keyword>
<name>A0A6L5Y6E1_9FIRM</name>
<dbReference type="SUPFAM" id="SSF56300">
    <property type="entry name" value="Metallo-dependent phosphatases"/>
    <property type="match status" value="1"/>
</dbReference>
<evidence type="ECO:0000256" key="1">
    <source>
        <dbReference type="ARBA" id="ARBA00022801"/>
    </source>
</evidence>
<dbReference type="GO" id="GO:0004527">
    <property type="term" value="F:exonuclease activity"/>
    <property type="evidence" value="ECO:0007669"/>
    <property type="project" value="UniProtKB-KW"/>
</dbReference>
<evidence type="ECO:0000313" key="3">
    <source>
        <dbReference type="EMBL" id="MST52374.1"/>
    </source>
</evidence>
<dbReference type="RefSeq" id="WP_154574772.1">
    <property type="nucleotide sequence ID" value="NZ_VUMZ01000008.1"/>
</dbReference>
<comment type="caution">
    <text evidence="3">The sequence shown here is derived from an EMBL/GenBank/DDBJ whole genome shotgun (WGS) entry which is preliminary data.</text>
</comment>
<dbReference type="Proteomes" id="UP000474676">
    <property type="component" value="Unassembled WGS sequence"/>
</dbReference>
<feature type="domain" description="Calcineurin-like phosphoesterase" evidence="2">
    <location>
        <begin position="24"/>
        <end position="208"/>
    </location>
</feature>
<keyword evidence="1" id="KW-0378">Hydrolase</keyword>
<sequence>MTEGPMNIIARASGAAGKSDGEPLKFIHCSDLHLDSSLETKLSGEDARRRRYEIVRAFERIVRRAEEQHVTGIIIAGDMFDADIVTARTRETVLDIIRRTPAIDYLYLSGNHDSAERVFPLQGLPENLLTFRSHWQTYRYGNIDITGVEPDPQSSSNCFDTLSLDPNHVNIVMLHGQLSSQAGPDLIPLPALQHKGIDYLALGHLHSYRHGVLDERGIYCYCGCPEGRGFDECGEKGFVLLSVLGNHLEHTFVPHAQRMLFRIPTDIADCRTFPEILHKLRDTAAGIPPESLVRFILTGACAPDAQLDLPALEQEFASLFFYAEIRDETSVSIDPATFLGDISLKGEFIRKVLASKLPERDKNAVIRAGLQALGGEEITL</sequence>
<dbReference type="InterPro" id="IPR050535">
    <property type="entry name" value="DNA_Repair-Maintenance_Comp"/>
</dbReference>
<keyword evidence="4" id="KW-1185">Reference proteome</keyword>
<dbReference type="EMBL" id="VUMZ01000008">
    <property type="protein sequence ID" value="MST52374.1"/>
    <property type="molecule type" value="Genomic_DNA"/>
</dbReference>
<dbReference type="GeneID" id="303115394"/>
<gene>
    <name evidence="3" type="ORF">FYJ64_08640</name>
</gene>
<evidence type="ECO:0000313" key="4">
    <source>
        <dbReference type="Proteomes" id="UP000474676"/>
    </source>
</evidence>
<protein>
    <submittedName>
        <fullName evidence="3">DNA repair exonuclease</fullName>
    </submittedName>
</protein>
<dbReference type="Pfam" id="PF00149">
    <property type="entry name" value="Metallophos"/>
    <property type="match status" value="1"/>
</dbReference>
<dbReference type="Gene3D" id="3.60.21.10">
    <property type="match status" value="1"/>
</dbReference>
<proteinExistence type="predicted"/>
<evidence type="ECO:0000259" key="2">
    <source>
        <dbReference type="Pfam" id="PF00149"/>
    </source>
</evidence>
<dbReference type="CDD" id="cd00840">
    <property type="entry name" value="MPP_Mre11_N"/>
    <property type="match status" value="1"/>
</dbReference>
<organism evidence="3 4">
    <name type="scientific">Hornefia butyriciproducens</name>
    <dbReference type="NCBI Taxonomy" id="2652293"/>
    <lineage>
        <taxon>Bacteria</taxon>
        <taxon>Bacillati</taxon>
        <taxon>Bacillota</taxon>
        <taxon>Clostridia</taxon>
        <taxon>Peptostreptococcales</taxon>
        <taxon>Anaerovoracaceae</taxon>
        <taxon>Hornefia</taxon>
    </lineage>
</organism>